<evidence type="ECO:0008006" key="4">
    <source>
        <dbReference type="Google" id="ProtNLM"/>
    </source>
</evidence>
<comment type="similarity">
    <text evidence="1">Belongs to the sel-1 family.</text>
</comment>
<dbReference type="Proteomes" id="UP000245771">
    <property type="component" value="Unassembled WGS sequence"/>
</dbReference>
<keyword evidence="3" id="KW-1185">Reference proteome</keyword>
<sequence>MEKSLEAIIPEIIFTEGSADIPQPIAKEVVSVVLQQLRDGVDVKSREEAVQLEQKANEKVKDLINSNNLKSGSLHQFTVSLLKHSKDPRRLPIASRLFIIAFDRDPLTMPDPTAATMQEGSPLHAATQWGTNAAGYNWASMVLSGQASPPVGLHLLERGSAETRDAIKDQQAAAIRVYATLATQGDAQGMLGMGRILLASARKTDDGKEDEQTQKAQSEMMKSRAILLWTKAGEKGLTEAWFELGLLSLNSMKEGSAEEENVKHSQTAQGYFERGADKDNVRCHHALAIMLAQRAMMDNTSPSSPERNLCLQKAIEHFQKAANLGDGQSAHEVGMRYLLRQEMLEEIGLGSESDGRDAEKVREQAKERHLGLWGVKPDDVTAKEWFSKGADAGFMPAMMNFAGMLYEGRGAAPPVAGEDANVVRLKELKKAESLYAKVAAQAGIMAQQQQKSMAGGSGEDQMASASAQMTAEMATFAQDALGKVQEAMKELSGEV</sequence>
<dbReference type="InterPro" id="IPR050767">
    <property type="entry name" value="Sel1_AlgK"/>
</dbReference>
<name>A0A316V6N6_9BASI</name>
<reference evidence="2 3" key="1">
    <citation type="journal article" date="2018" name="Mol. Biol. Evol.">
        <title>Broad Genomic Sampling Reveals a Smut Pathogenic Ancestry of the Fungal Clade Ustilaginomycotina.</title>
        <authorList>
            <person name="Kijpornyongpan T."/>
            <person name="Mondo S.J."/>
            <person name="Barry K."/>
            <person name="Sandor L."/>
            <person name="Lee J."/>
            <person name="Lipzen A."/>
            <person name="Pangilinan J."/>
            <person name="LaButti K."/>
            <person name="Hainaut M."/>
            <person name="Henrissat B."/>
            <person name="Grigoriev I.V."/>
            <person name="Spatafora J.W."/>
            <person name="Aime M.C."/>
        </authorList>
    </citation>
    <scope>NUCLEOTIDE SEQUENCE [LARGE SCALE GENOMIC DNA]</scope>
    <source>
        <strain evidence="2 3">MCA 3882</strain>
    </source>
</reference>
<dbReference type="Gene3D" id="1.25.40.10">
    <property type="entry name" value="Tetratricopeptide repeat domain"/>
    <property type="match status" value="2"/>
</dbReference>
<organism evidence="2 3">
    <name type="scientific">Meira miltonrushii</name>
    <dbReference type="NCBI Taxonomy" id="1280837"/>
    <lineage>
        <taxon>Eukaryota</taxon>
        <taxon>Fungi</taxon>
        <taxon>Dikarya</taxon>
        <taxon>Basidiomycota</taxon>
        <taxon>Ustilaginomycotina</taxon>
        <taxon>Exobasidiomycetes</taxon>
        <taxon>Exobasidiales</taxon>
        <taxon>Brachybasidiaceae</taxon>
        <taxon>Meira</taxon>
    </lineage>
</organism>
<dbReference type="SUPFAM" id="SSF81901">
    <property type="entry name" value="HCP-like"/>
    <property type="match status" value="1"/>
</dbReference>
<dbReference type="Pfam" id="PF08238">
    <property type="entry name" value="Sel1"/>
    <property type="match status" value="2"/>
</dbReference>
<accession>A0A316V6N6</accession>
<dbReference type="EMBL" id="KZ819607">
    <property type="protein sequence ID" value="PWN31853.1"/>
    <property type="molecule type" value="Genomic_DNA"/>
</dbReference>
<evidence type="ECO:0000313" key="2">
    <source>
        <dbReference type="EMBL" id="PWN31853.1"/>
    </source>
</evidence>
<protein>
    <recommendedName>
        <fullName evidence="4">HCP-like protein</fullName>
    </recommendedName>
</protein>
<dbReference type="OrthoDB" id="2425131at2759"/>
<dbReference type="PANTHER" id="PTHR11102">
    <property type="entry name" value="SEL-1-LIKE PROTEIN"/>
    <property type="match status" value="1"/>
</dbReference>
<dbReference type="PANTHER" id="PTHR11102:SF160">
    <property type="entry name" value="ERAD-ASSOCIATED E3 UBIQUITIN-PROTEIN LIGASE COMPONENT HRD3"/>
    <property type="match status" value="1"/>
</dbReference>
<dbReference type="InParanoid" id="A0A316V6N6"/>
<proteinExistence type="inferred from homology"/>
<gene>
    <name evidence="2" type="ORF">FA14DRAFT_158663</name>
</gene>
<dbReference type="RefSeq" id="XP_025352155.1">
    <property type="nucleotide sequence ID" value="XM_025497985.1"/>
</dbReference>
<evidence type="ECO:0000313" key="3">
    <source>
        <dbReference type="Proteomes" id="UP000245771"/>
    </source>
</evidence>
<dbReference type="STRING" id="1280837.A0A316V6N6"/>
<dbReference type="InterPro" id="IPR011990">
    <property type="entry name" value="TPR-like_helical_dom_sf"/>
</dbReference>
<dbReference type="InterPro" id="IPR006597">
    <property type="entry name" value="Sel1-like"/>
</dbReference>
<evidence type="ECO:0000256" key="1">
    <source>
        <dbReference type="ARBA" id="ARBA00038101"/>
    </source>
</evidence>
<dbReference type="AlphaFoldDB" id="A0A316V6N6"/>
<dbReference type="GeneID" id="37019766"/>